<comment type="caution">
    <text evidence="2">The sequence shown here is derived from an EMBL/GenBank/DDBJ whole genome shotgun (WGS) entry which is preliminary data.</text>
</comment>
<organism evidence="2 3">
    <name type="scientific">Microbacterium trichothecenolyticum</name>
    <name type="common">Aureobacterium trichothecenolyticum</name>
    <dbReference type="NCBI Taxonomy" id="69370"/>
    <lineage>
        <taxon>Bacteria</taxon>
        <taxon>Bacillati</taxon>
        <taxon>Actinomycetota</taxon>
        <taxon>Actinomycetes</taxon>
        <taxon>Micrococcales</taxon>
        <taxon>Microbacteriaceae</taxon>
        <taxon>Microbacterium</taxon>
    </lineage>
</organism>
<protein>
    <submittedName>
        <fullName evidence="2">Uncharacterized protein</fullName>
    </submittedName>
</protein>
<dbReference type="AlphaFoldDB" id="A0A0M2HJB4"/>
<feature type="transmembrane region" description="Helical" evidence="1">
    <location>
        <begin position="192"/>
        <end position="210"/>
    </location>
</feature>
<dbReference type="OrthoDB" id="5068446at2"/>
<evidence type="ECO:0000313" key="3">
    <source>
        <dbReference type="Proteomes" id="UP000034098"/>
    </source>
</evidence>
<dbReference type="Proteomes" id="UP000034098">
    <property type="component" value="Unassembled WGS sequence"/>
</dbReference>
<sequence length="245" mass="25186">MTVSNTSSRTAGVAARMRAILALDSPVAGTALAIFQYFVVSVSFLGCLGPALVFTALVGWQSTHLAIWLGAAALLPLAPATYALLRSTRRLLAERGEARAGRLFWSSFASGCRTLAWVAIAASAVVLLLAYDFALFGRSDAMLLFVAASGAGSLAFFIAVSVLAAAAKDVPGAVALATAAATVIARRPHVVLSWLLLTGSGAAALALPVVGPPLALFLPALLGVGIHVCNDALRLPLIDETRHTP</sequence>
<keyword evidence="1" id="KW-1133">Transmembrane helix</keyword>
<reference evidence="2 3" key="1">
    <citation type="submission" date="2015-02" db="EMBL/GenBank/DDBJ databases">
        <title>Draft genome sequences of ten Microbacterium spp. with emphasis on heavy metal contaminated environments.</title>
        <authorList>
            <person name="Corretto E."/>
        </authorList>
    </citation>
    <scope>NUCLEOTIDE SEQUENCE [LARGE SCALE GENOMIC DNA]</scope>
    <source>
        <strain evidence="2 3">DSM 8608</strain>
    </source>
</reference>
<keyword evidence="1" id="KW-0812">Transmembrane</keyword>
<name>A0A0M2HJB4_MICTR</name>
<dbReference type="RefSeq" id="WP_045297120.1">
    <property type="nucleotide sequence ID" value="NZ_JYJA01000026.1"/>
</dbReference>
<feature type="transmembrane region" description="Helical" evidence="1">
    <location>
        <begin position="105"/>
        <end position="131"/>
    </location>
</feature>
<keyword evidence="3" id="KW-1185">Reference proteome</keyword>
<evidence type="ECO:0000313" key="2">
    <source>
        <dbReference type="EMBL" id="KJL44453.1"/>
    </source>
</evidence>
<evidence type="ECO:0000256" key="1">
    <source>
        <dbReference type="SAM" id="Phobius"/>
    </source>
</evidence>
<feature type="transmembrane region" description="Helical" evidence="1">
    <location>
        <begin position="143"/>
        <end position="164"/>
    </location>
</feature>
<accession>A0A0M2HJB4</accession>
<keyword evidence="1" id="KW-0472">Membrane</keyword>
<dbReference type="EMBL" id="JYJA01000026">
    <property type="protein sequence ID" value="KJL44453.1"/>
    <property type="molecule type" value="Genomic_DNA"/>
</dbReference>
<gene>
    <name evidence="2" type="ORF">RS82_00847</name>
</gene>
<proteinExistence type="predicted"/>
<feature type="transmembrane region" description="Helical" evidence="1">
    <location>
        <begin position="34"/>
        <end position="58"/>
    </location>
</feature>
<feature type="transmembrane region" description="Helical" evidence="1">
    <location>
        <begin position="65"/>
        <end position="85"/>
    </location>
</feature>
<dbReference type="PATRIC" id="fig|69370.6.peg.872"/>